<evidence type="ECO:0000313" key="1">
    <source>
        <dbReference type="EMBL" id="OFV67922.1"/>
    </source>
</evidence>
<organism evidence="1 2">
    <name type="scientific">Candidatus Syntropharchaeum caldarium</name>
    <dbReference type="NCBI Taxonomy" id="1838285"/>
    <lineage>
        <taxon>Archaea</taxon>
        <taxon>Methanobacteriati</taxon>
        <taxon>Methanobacteriota</taxon>
        <taxon>Stenosarchaea group</taxon>
        <taxon>Methanomicrobia</taxon>
        <taxon>Methanosarcinales</taxon>
        <taxon>ANME-2 cluster</taxon>
        <taxon>Candidatus Syntropharchaeum</taxon>
    </lineage>
</organism>
<evidence type="ECO:0000313" key="2">
    <source>
        <dbReference type="Proteomes" id="UP000186940"/>
    </source>
</evidence>
<dbReference type="Pfam" id="PF01947">
    <property type="entry name" value="Rv2949c-like"/>
    <property type="match status" value="1"/>
</dbReference>
<dbReference type="AlphaFoldDB" id="A0A1F2PAG8"/>
<dbReference type="Proteomes" id="UP000186940">
    <property type="component" value="Unassembled WGS sequence"/>
</dbReference>
<sequence>MQRLMLLTDGSMTLLLEIYTENPVVVETLKQQIIPATAELAAKFNLEKEADLNYREVILKDGVLDKPLLYACSLTPLSRLTDEFREDLLRADIPIGKIMKRHGLEFRRDLTRIAEEEASAKLIEIFGLGAREKILKRFYDIIHRKEILISIMEAFPAAYYRS</sequence>
<dbReference type="InterPro" id="IPR028978">
    <property type="entry name" value="Chorismate_lyase_/UTRA_dom_sf"/>
</dbReference>
<accession>A0A1F2PAG8</accession>
<name>A0A1F2PAG8_9EURY</name>
<dbReference type="Gene3D" id="3.40.1410.10">
    <property type="entry name" value="Chorismate lyase-like"/>
    <property type="match status" value="1"/>
</dbReference>
<reference evidence="1" key="1">
    <citation type="submission" date="2016-05" db="EMBL/GenBank/DDBJ databases">
        <title>Microbial consortia oxidize butane by reversing methanogenesis.</title>
        <authorList>
            <person name="Laso-Perez R."/>
            <person name="Richter M."/>
            <person name="Wegener G."/>
            <person name="Musat F."/>
        </authorList>
    </citation>
    <scope>NUCLEOTIDE SEQUENCE [LARGE SCALE GENOMIC DNA]</scope>
    <source>
        <strain evidence="1">BOX2</strain>
    </source>
</reference>
<keyword evidence="2" id="KW-1185">Reference proteome</keyword>
<protein>
    <submittedName>
        <fullName evidence="1">Beta-ribofuranosylaminobenzene 5'-phosphate synthase</fullName>
    </submittedName>
</protein>
<dbReference type="STRING" id="1838285.SCAL_000562"/>
<dbReference type="InterPro" id="IPR002800">
    <property type="entry name" value="Rv2949c-like"/>
</dbReference>
<dbReference type="SUPFAM" id="SSF64288">
    <property type="entry name" value="Chorismate lyase-like"/>
    <property type="match status" value="1"/>
</dbReference>
<proteinExistence type="predicted"/>
<dbReference type="EMBL" id="LYOS01000002">
    <property type="protein sequence ID" value="OFV67922.1"/>
    <property type="molecule type" value="Genomic_DNA"/>
</dbReference>
<comment type="caution">
    <text evidence="1">The sequence shown here is derived from an EMBL/GenBank/DDBJ whole genome shotgun (WGS) entry which is preliminary data.</text>
</comment>
<gene>
    <name evidence="1" type="ORF">SCAL_000562</name>
</gene>